<dbReference type="Pfam" id="PF24874">
    <property type="entry name" value="Piezo_THU9_anchor"/>
    <property type="match status" value="1"/>
</dbReference>
<feature type="transmembrane region" description="Helical" evidence="11">
    <location>
        <begin position="1143"/>
        <end position="1164"/>
    </location>
</feature>
<dbReference type="Pfam" id="PF24871">
    <property type="entry name" value="Piezo_TM1-24"/>
    <property type="match status" value="1"/>
</dbReference>
<keyword evidence="3" id="KW-0813">Transport</keyword>
<comment type="caution">
    <text evidence="17">The sequence shown here is derived from an EMBL/GenBank/DDBJ whole genome shotgun (WGS) entry which is preliminary data.</text>
</comment>
<evidence type="ECO:0000259" key="15">
    <source>
        <dbReference type="Pfam" id="PF24871"/>
    </source>
</evidence>
<feature type="transmembrane region" description="Helical" evidence="11">
    <location>
        <begin position="1864"/>
        <end position="1887"/>
    </location>
</feature>
<feature type="transmembrane region" description="Helical" evidence="11">
    <location>
        <begin position="1000"/>
        <end position="1022"/>
    </location>
</feature>
<feature type="transmembrane region" description="Helical" evidence="11">
    <location>
        <begin position="821"/>
        <end position="840"/>
    </location>
</feature>
<feature type="transmembrane region" description="Helical" evidence="11">
    <location>
        <begin position="674"/>
        <end position="694"/>
    </location>
</feature>
<dbReference type="InterPro" id="IPR031334">
    <property type="entry name" value="Piezo_cap_dom"/>
</dbReference>
<feature type="transmembrane region" description="Helical" evidence="11">
    <location>
        <begin position="889"/>
        <end position="907"/>
    </location>
</feature>
<organism evidence="17 18">
    <name type="scientific">Gryllus longicercus</name>
    <dbReference type="NCBI Taxonomy" id="2509291"/>
    <lineage>
        <taxon>Eukaryota</taxon>
        <taxon>Metazoa</taxon>
        <taxon>Ecdysozoa</taxon>
        <taxon>Arthropoda</taxon>
        <taxon>Hexapoda</taxon>
        <taxon>Insecta</taxon>
        <taxon>Pterygota</taxon>
        <taxon>Neoptera</taxon>
        <taxon>Polyneoptera</taxon>
        <taxon>Orthoptera</taxon>
        <taxon>Ensifera</taxon>
        <taxon>Gryllidea</taxon>
        <taxon>Grylloidea</taxon>
        <taxon>Gryllidae</taxon>
        <taxon>Gryllinae</taxon>
        <taxon>Gryllus</taxon>
    </lineage>
</organism>
<evidence type="ECO:0000256" key="9">
    <source>
        <dbReference type="ARBA" id="ARBA00023303"/>
    </source>
</evidence>
<dbReference type="InterPro" id="IPR031805">
    <property type="entry name" value="Piezo_TM25-28"/>
</dbReference>
<feature type="region of interest" description="Disordered" evidence="10">
    <location>
        <begin position="1370"/>
        <end position="1436"/>
    </location>
</feature>
<feature type="domain" description="Piezo transmembrane helical unit" evidence="14">
    <location>
        <begin position="1608"/>
        <end position="1728"/>
    </location>
</feature>
<feature type="transmembrane region" description="Helical" evidence="11">
    <location>
        <begin position="1970"/>
        <end position="1990"/>
    </location>
</feature>
<evidence type="ECO:0000313" key="18">
    <source>
        <dbReference type="Proteomes" id="UP001378592"/>
    </source>
</evidence>
<feature type="transmembrane region" description="Helical" evidence="11">
    <location>
        <begin position="946"/>
        <end position="967"/>
    </location>
</feature>
<evidence type="ECO:0000256" key="4">
    <source>
        <dbReference type="ARBA" id="ARBA00022475"/>
    </source>
</evidence>
<feature type="transmembrane region" description="Helical" evidence="11">
    <location>
        <begin position="1627"/>
        <end position="1646"/>
    </location>
</feature>
<evidence type="ECO:0000256" key="10">
    <source>
        <dbReference type="SAM" id="MobiDB-lite"/>
    </source>
</evidence>
<feature type="domain" description="Piezo TM1-24" evidence="15">
    <location>
        <begin position="26"/>
        <end position="700"/>
    </location>
</feature>
<feature type="transmembrane region" description="Helical" evidence="11">
    <location>
        <begin position="2351"/>
        <end position="2370"/>
    </location>
</feature>
<evidence type="ECO:0000256" key="7">
    <source>
        <dbReference type="ARBA" id="ARBA00023065"/>
    </source>
</evidence>
<dbReference type="InterPro" id="IPR056768">
    <property type="entry name" value="THU_Piezo"/>
</dbReference>
<keyword evidence="7" id="KW-0406">Ion transport</keyword>
<dbReference type="EMBL" id="JAZDUA010000716">
    <property type="protein sequence ID" value="KAK7789718.1"/>
    <property type="molecule type" value="Genomic_DNA"/>
</dbReference>
<accession>A0AAN9V4N2</accession>
<evidence type="ECO:0000259" key="12">
    <source>
        <dbReference type="Pfam" id="PF12166"/>
    </source>
</evidence>
<feature type="transmembrane region" description="Helical" evidence="11">
    <location>
        <begin position="30"/>
        <end position="46"/>
    </location>
</feature>
<feature type="transmembrane region" description="Helical" evidence="11">
    <location>
        <begin position="784"/>
        <end position="814"/>
    </location>
</feature>
<name>A0AAN9V4N2_9ORTH</name>
<feature type="transmembrane region" description="Helical" evidence="11">
    <location>
        <begin position="2078"/>
        <end position="2102"/>
    </location>
</feature>
<feature type="domain" description="Piezo TM25-28" evidence="13">
    <location>
        <begin position="1100"/>
        <end position="1377"/>
    </location>
</feature>
<feature type="domain" description="Piezo non-specific cation channel cap" evidence="12">
    <location>
        <begin position="2137"/>
        <end position="2438"/>
    </location>
</feature>
<dbReference type="InterPro" id="IPR027272">
    <property type="entry name" value="Piezo"/>
</dbReference>
<comment type="similarity">
    <text evidence="2">Belongs to the PIEZO (TC 1.A.75) family.</text>
</comment>
<feature type="compositionally biased region" description="Basic and acidic residues" evidence="10">
    <location>
        <begin position="1324"/>
        <end position="1335"/>
    </location>
</feature>
<dbReference type="PANTHER" id="PTHR47049:SF2">
    <property type="entry name" value="PIEZO-TYPE MECHANOSENSITIVE ION CHANNEL HOMOLOG"/>
    <property type="match status" value="1"/>
</dbReference>
<feature type="transmembrane region" description="Helical" evidence="11">
    <location>
        <begin position="1936"/>
        <end position="1958"/>
    </location>
</feature>
<keyword evidence="18" id="KW-1185">Reference proteome</keyword>
<feature type="transmembrane region" description="Helical" evidence="11">
    <location>
        <begin position="1052"/>
        <end position="1074"/>
    </location>
</feature>
<feature type="transmembrane region" description="Helical" evidence="11">
    <location>
        <begin position="419"/>
        <end position="437"/>
    </location>
</feature>
<evidence type="ECO:0000256" key="8">
    <source>
        <dbReference type="ARBA" id="ARBA00023136"/>
    </source>
</evidence>
<feature type="transmembrane region" description="Helical" evidence="11">
    <location>
        <begin position="1703"/>
        <end position="1721"/>
    </location>
</feature>
<feature type="transmembrane region" description="Helical" evidence="11">
    <location>
        <begin position="125"/>
        <end position="143"/>
    </location>
</feature>
<evidence type="ECO:0000256" key="6">
    <source>
        <dbReference type="ARBA" id="ARBA00022989"/>
    </source>
</evidence>
<dbReference type="GO" id="GO:0005886">
    <property type="term" value="C:plasma membrane"/>
    <property type="evidence" value="ECO:0007669"/>
    <property type="project" value="UniProtKB-SubCell"/>
</dbReference>
<comment type="subcellular location">
    <subcellularLocation>
        <location evidence="1">Cell membrane</location>
        <topology evidence="1">Multi-pass membrane protein</topology>
    </subcellularLocation>
</comment>
<feature type="transmembrane region" description="Helical" evidence="11">
    <location>
        <begin position="1595"/>
        <end position="1621"/>
    </location>
</feature>
<feature type="transmembrane region" description="Helical" evidence="11">
    <location>
        <begin position="623"/>
        <end position="644"/>
    </location>
</feature>
<feature type="transmembrane region" description="Helical" evidence="11">
    <location>
        <begin position="1907"/>
        <end position="1927"/>
    </location>
</feature>
<sequence length="2458" mass="281328">MATTALGILLLRLVLPICLTACVVFRQNLLSFIYLLLFFYAPWVGVPSVKSMQGATGWYLQIVMICSFLTSMAQLSFQIVLLSMPPYGHFLEPCEFLERVLRHIGLVRLDGIGWVDAVRTLTPEALMLFVSVIVYVVCTNAVGGRRRLSEASAGSLPSTAAILPSNTAIHKKEQSTSQFVMTCGKYVVLISLCAAGSMRPSVPGGVYFLTFIGGMTWWASGRALGRAFGGMLYIIICISVLHIIALFGVQLQWVQDLIGEGDCNYCRYLGLTRLAITNCTTDPRSITYASAEWASYVNPFILLWLYFIVTLEARILIKKHLMRGVSPTGNYSTTANHAAAGLDAGPGSLYQDPHGSVTITEVNDIVQMESLGDTKESPEESSGDLFDQLVSCITSVMTILNRSSYIATNIVMMAWSITYHSWLTFVLLLWASVLWMFPNQRQASLNSSPVLVLYAICLLLIQYIYGMDLTDAELPQELQNINLQQIGFFKPLELPCKPLFAKSLYTVMFWITLRQFVYERFQRKTRHTLEDMAAPLQVTVTTATTGFGDSSSQKPTPLVTKLGEIVIHFLTKFWIWVVAIMLFVIGMSGKNMTIFRIIYTALFLLFVLVFQLSYAAWRKFLYGFWITVIIYSLAILVMVYTYQFDNFDTYWARMGISETLQEDIGLEKFQTGDLFVRLLIPTFFLVITVIQLHYFHRDFLALSDINARNETSNGERPEESTLPIDIEDTGPESGQFEKKHSFLRTMHRHMSHEEIERAWKRIKDRIEKCIDYIWLYLEIHMYKIMLLSIVLLCVRDVCAVHFILLLMAVVALSFGTRIHSLITKICSALVSVFLLSKMIYQIQYIKPDIHDVNCTFSVLGTNITNYTFNNLQWVGLDKTNDELSLPELVKGYIGLIFLATILAVIIIRQQYRRQKMNLPLKRPEVLFPDINRNNADRNLKSGIQFLVNYGFYKFGIEICYILAVILIASRMDMYALLHCIWLCGLFSLERETLSRIWGFYHIFIALTICIQYAFAVGLPTAMCIEYPWYTSETLRHVQDWAFLPDPLYPLPVYKIVADFILLILVSQQGVVFYLEKKHGADYNGGSNQDITHLIDDPHYANPIPDFISIARSWLDIVKQRVLCTLMWVTLAVMFLAGTNRVSLFSLGYLIGAFVFLWQGEDFYLRSVKVILHWWNYLLGYNVAVISCKTLLQIVGCIFLKETKQSACTVVQLFAISCIKRAEETDPNAADEDECAVSDEVIGLFWDTMCFVFLIAMRRVFKSHYFIHIVNETKAKTILASRGAELIEQLHLDQIKAQEDQEHTMLEKIKQKMEKIKASQQKMQDTYREPSNHFEAGKSAMKPYKPPKFNRDAIRSGDYYMFEELEDEVCDLEEKEEDESGDENDPLYPSGKRKMSMSQHPVYGVGDPLSGQGPEKRPDEGEGPSDQKSLGPEEEDEKSPNIWHKIVTFLKFAWAFVESAMVSMTIYLNRFSRDYRYVRKVLTVEKKMLKEKPGFGLGIRSGSGMIWEPPPGATASRMSHLDLRVDQEDSFEDESEIPDFKDFWRLPGESLKVPEIRIVAPSLERGLDSDGGSPSHLPSVDEIDQRDFMKQSDTPAFIYLVQAMWFAFIAHTDSVCYFMVFLHQVSEPTILSLPLPLMVFLWGTLSVPRPTKTFWVTMIAYTEVIVVIKCMFQFELLPWHEESLSEKSPFFPPRILGIERDPHYAVYDLVLLLIIFLHRFMLKSMGLWKSTNEDEIQLEEGEHYFMMEEGLESNTLPSAHTENMDTTEEGNNLRHRFGSQRSRIATRAGRQLLMVEQPAEEGDEQSPPAEVSESGGQLVVVKAQAQSLCQHFPKAFSMMTSKYGESVKIFFKDLLSPSKKVKADVYAYMFMCDFFNFLVIIFGFAAFGPQREDDGGVLSYLEENKVPIPFLIMLILQFALIVIDRALFLRKYILGKLVFQFCLVVGVHIWLFFVLPGVTERSFREALTPQMWYMVKCFYLLLSAYQIRSGYPTRILGNFVCKRYNIINMVLFKGFMFVPFLFELRALMDWVWTDTSMTLWDWLKMEDIFAHIFGLKCERRMEQEYPQPRGQKKAALVKYIMGGSFLFLIIGIIWFPLVIFALGNTVGMPNLPRDMSMTLSISSYPPLYSVSVQSPSITKFSEAEWNQLTTTYKSNRGAQTFFSNYDYEDVAVAKFSHNASNIWTISPPDRLRLIDEIQSNKEIIFQLSWNLVRKSASKSSTGKASDSSKWIMDKTHETERKEFIKIIKMDANATNITIGHLFPKFLKFTNRDTVHPVPQLMKGDTEEEKSLRKLTLRLYRGSFLDTGITEEWWGISELCGGENFDILKHLPQYSCDHLVMYVFNDKAFPETLSIISGGGIIACYIGIVYVASRVLRSIISGSTYRIMFTEVPCVDHILQLCLDIYLVRESGELALEEDLFAKLIFLYRSPETMIKWTRPRADDEADVEEESVAHPAPQQ</sequence>
<evidence type="ECO:0000256" key="11">
    <source>
        <dbReference type="SAM" id="Phobius"/>
    </source>
</evidence>
<proteinExistence type="inferred from homology"/>
<dbReference type="Proteomes" id="UP001378592">
    <property type="component" value="Unassembled WGS sequence"/>
</dbReference>
<dbReference type="InterPro" id="IPR056769">
    <property type="entry name" value="Piezo_TM1-24"/>
</dbReference>
<evidence type="ECO:0000313" key="17">
    <source>
        <dbReference type="EMBL" id="KAK7789718.1"/>
    </source>
</evidence>
<evidence type="ECO:0000259" key="16">
    <source>
        <dbReference type="Pfam" id="PF24874"/>
    </source>
</evidence>
<evidence type="ECO:0000256" key="2">
    <source>
        <dbReference type="ARBA" id="ARBA00007821"/>
    </source>
</evidence>
<feature type="domain" description="Piezo THU9 and anchor" evidence="16">
    <location>
        <begin position="1863"/>
        <end position="2100"/>
    </location>
</feature>
<dbReference type="Pfam" id="PF23188">
    <property type="entry name" value="THU_Piezo1"/>
    <property type="match status" value="1"/>
</dbReference>
<keyword evidence="4" id="KW-1003">Cell membrane</keyword>
<evidence type="ECO:0000259" key="13">
    <source>
        <dbReference type="Pfam" id="PF15917"/>
    </source>
</evidence>
<feature type="transmembrane region" description="Helical" evidence="11">
    <location>
        <begin position="2002"/>
        <end position="2021"/>
    </location>
</feature>
<evidence type="ECO:0000256" key="1">
    <source>
        <dbReference type="ARBA" id="ARBA00004651"/>
    </source>
</evidence>
<feature type="transmembrane region" description="Helical" evidence="11">
    <location>
        <begin position="58"/>
        <end position="81"/>
    </location>
</feature>
<gene>
    <name evidence="17" type="ORF">R5R35_007290</name>
</gene>
<dbReference type="PANTHER" id="PTHR47049">
    <property type="entry name" value="PIEZO-TYPE MECHANOSENSITIVE ION CHANNEL HOMOLOG"/>
    <property type="match status" value="1"/>
</dbReference>
<feature type="transmembrane region" description="Helical" evidence="11">
    <location>
        <begin position="1176"/>
        <end position="1200"/>
    </location>
</feature>
<dbReference type="Pfam" id="PF15917">
    <property type="entry name" value="Piezo_TM25-28"/>
    <property type="match status" value="1"/>
</dbReference>
<keyword evidence="8 11" id="KW-0472">Membrane</keyword>
<feature type="region of interest" description="Disordered" evidence="10">
    <location>
        <begin position="1323"/>
        <end position="1347"/>
    </location>
</feature>
<dbReference type="Pfam" id="PF12166">
    <property type="entry name" value="Piezo_cap"/>
    <property type="match status" value="1"/>
</dbReference>
<dbReference type="InterPro" id="IPR056770">
    <property type="entry name" value="Piezo_THU9_anchor"/>
</dbReference>
<evidence type="ECO:0000256" key="5">
    <source>
        <dbReference type="ARBA" id="ARBA00022692"/>
    </source>
</evidence>
<reference evidence="17 18" key="1">
    <citation type="submission" date="2024-03" db="EMBL/GenBank/DDBJ databases">
        <title>The genome assembly and annotation of the cricket Gryllus longicercus Weissman &amp; Gray.</title>
        <authorList>
            <person name="Szrajer S."/>
            <person name="Gray D."/>
            <person name="Ylla G."/>
        </authorList>
    </citation>
    <scope>NUCLEOTIDE SEQUENCE [LARGE SCALE GENOMIC DNA]</scope>
    <source>
        <strain evidence="17">DAG 2021-001</strain>
        <tissue evidence="17">Whole body minus gut</tissue>
    </source>
</reference>
<protein>
    <recommendedName>
        <fullName evidence="19">Piezo-type mechanosensitive ion channel component</fullName>
    </recommendedName>
</protein>
<evidence type="ECO:0000256" key="3">
    <source>
        <dbReference type="ARBA" id="ARBA00022448"/>
    </source>
</evidence>
<keyword evidence="6 11" id="KW-1133">Transmembrane helix</keyword>
<feature type="transmembrane region" description="Helical" evidence="11">
    <location>
        <begin position="1653"/>
        <end position="1673"/>
    </location>
</feature>
<feature type="transmembrane region" description="Helical" evidence="11">
    <location>
        <begin position="293"/>
        <end position="313"/>
    </location>
</feature>
<dbReference type="GO" id="GO:0008381">
    <property type="term" value="F:mechanosensitive monoatomic ion channel activity"/>
    <property type="evidence" value="ECO:0007669"/>
    <property type="project" value="InterPro"/>
</dbReference>
<feature type="transmembrane region" description="Helical" evidence="11">
    <location>
        <begin position="232"/>
        <end position="251"/>
    </location>
</feature>
<feature type="transmembrane region" description="Helical" evidence="11">
    <location>
        <begin position="449"/>
        <end position="465"/>
    </location>
</feature>
<feature type="transmembrane region" description="Helical" evidence="11">
    <location>
        <begin position="973"/>
        <end position="988"/>
    </location>
</feature>
<evidence type="ECO:0000259" key="14">
    <source>
        <dbReference type="Pfam" id="PF23188"/>
    </source>
</evidence>
<feature type="transmembrane region" description="Helical" evidence="11">
    <location>
        <begin position="597"/>
        <end position="617"/>
    </location>
</feature>
<keyword evidence="9" id="KW-0407">Ion channel</keyword>
<feature type="transmembrane region" description="Helical" evidence="11">
    <location>
        <begin position="565"/>
        <end position="585"/>
    </location>
</feature>
<evidence type="ECO:0008006" key="19">
    <source>
        <dbReference type="Google" id="ProtNLM"/>
    </source>
</evidence>
<keyword evidence="5 11" id="KW-0812">Transmembrane</keyword>
<feature type="compositionally biased region" description="Acidic residues" evidence="10">
    <location>
        <begin position="1370"/>
        <end position="1384"/>
    </location>
</feature>